<dbReference type="AlphaFoldDB" id="A0A6J4HD18"/>
<name>A0A6J4HD18_9ACTN</name>
<sequence>MGNAEVAGAERAALIETFERLGPGAPTLCVGWTTDDLLAHLLVRERDPIGSPGILVPALAGWTERRMEVAKRQGYAANLARLRAAPGPLDRLMPAIASTAEYFIHTEDARRGNGEDPRPAVAAREALLWRWLGLMGRLFVRGVPSGVQLRTEDGRIRTLKKAAATVALTGAPSELLLYLSGRRSAARVSISGAADAAAALRDADLSL</sequence>
<dbReference type="NCBIfam" id="TIGR03085">
    <property type="entry name" value="TIGR03085 family metal-binding protein"/>
    <property type="match status" value="1"/>
</dbReference>
<evidence type="ECO:0008006" key="2">
    <source>
        <dbReference type="Google" id="ProtNLM"/>
    </source>
</evidence>
<dbReference type="InterPro" id="IPR017517">
    <property type="entry name" value="Maleyloyr_isom"/>
</dbReference>
<gene>
    <name evidence="1" type="ORF">AVDCRST_MAG50-522</name>
</gene>
<dbReference type="NCBIfam" id="TIGR03083">
    <property type="entry name" value="maleylpyruvate isomerase family mycothiol-dependent enzyme"/>
    <property type="match status" value="1"/>
</dbReference>
<reference evidence="1" key="1">
    <citation type="submission" date="2020-02" db="EMBL/GenBank/DDBJ databases">
        <authorList>
            <person name="Meier V. D."/>
        </authorList>
    </citation>
    <scope>NUCLEOTIDE SEQUENCE</scope>
    <source>
        <strain evidence="1">AVDCRST_MAG50</strain>
    </source>
</reference>
<accession>A0A6J4HD18</accession>
<dbReference type="SUPFAM" id="SSF109854">
    <property type="entry name" value="DinB/YfiT-like putative metalloenzymes"/>
    <property type="match status" value="1"/>
</dbReference>
<dbReference type="InterPro" id="IPR017519">
    <property type="entry name" value="CHP03085"/>
</dbReference>
<dbReference type="EMBL" id="CADCTF010000021">
    <property type="protein sequence ID" value="CAA9218766.1"/>
    <property type="molecule type" value="Genomic_DNA"/>
</dbReference>
<proteinExistence type="predicted"/>
<organism evidence="1">
    <name type="scientific">uncultured Acidimicrobiales bacterium</name>
    <dbReference type="NCBI Taxonomy" id="310071"/>
    <lineage>
        <taxon>Bacteria</taxon>
        <taxon>Bacillati</taxon>
        <taxon>Actinomycetota</taxon>
        <taxon>Acidimicrobiia</taxon>
        <taxon>Acidimicrobiales</taxon>
        <taxon>environmental samples</taxon>
    </lineage>
</organism>
<evidence type="ECO:0000313" key="1">
    <source>
        <dbReference type="EMBL" id="CAA9218766.1"/>
    </source>
</evidence>
<dbReference type="InterPro" id="IPR034660">
    <property type="entry name" value="DinB/YfiT-like"/>
</dbReference>
<protein>
    <recommendedName>
        <fullName evidence="2">Mycothiol-dependent maleylpyruvate isomerase metal-binding domain-containing protein</fullName>
    </recommendedName>
</protein>